<feature type="domain" description="TIL" evidence="4">
    <location>
        <begin position="46"/>
        <end position="98"/>
    </location>
</feature>
<dbReference type="InterPro" id="IPR002919">
    <property type="entry name" value="TIL_dom"/>
</dbReference>
<sequence>MVAALLGALPSSSHHSHPVRALVATLDDVDRPYEQLSLSPTDANACRTNEVFTSCSSKCEPSCDLLKPVCEPSCGPPSCQCRPGFVRHNGICQPATACGKRQSSTAPFDGDMPTCAMLNIDCLPGYHCEDTPRGIKCAPDDGTVLRYYSFVLAPFDLV</sequence>
<keyword evidence="3" id="KW-1015">Disulfide bond</keyword>
<reference evidence="7" key="1">
    <citation type="submission" date="2017-02" db="UniProtKB">
        <authorList>
            <consortium name="WormBaseParasite"/>
        </authorList>
    </citation>
    <scope>IDENTIFICATION</scope>
</reference>
<dbReference type="Proteomes" id="UP000271162">
    <property type="component" value="Unassembled WGS sequence"/>
</dbReference>
<reference evidence="5 6" key="2">
    <citation type="submission" date="2018-11" db="EMBL/GenBank/DDBJ databases">
        <authorList>
            <consortium name="Pathogen Informatics"/>
        </authorList>
    </citation>
    <scope>NUCLEOTIDE SEQUENCE [LARGE SCALE GENOMIC DNA]</scope>
</reference>
<dbReference type="SUPFAM" id="SSF57567">
    <property type="entry name" value="Serine protease inhibitors"/>
    <property type="match status" value="1"/>
</dbReference>
<evidence type="ECO:0000256" key="3">
    <source>
        <dbReference type="ARBA" id="ARBA00023157"/>
    </source>
</evidence>
<dbReference type="PANTHER" id="PTHR23259">
    <property type="entry name" value="RIDDLE"/>
    <property type="match status" value="1"/>
</dbReference>
<dbReference type="Pfam" id="PF01826">
    <property type="entry name" value="TIL"/>
    <property type="match status" value="1"/>
</dbReference>
<evidence type="ECO:0000256" key="1">
    <source>
        <dbReference type="ARBA" id="ARBA00022690"/>
    </source>
</evidence>
<dbReference type="AlphaFoldDB" id="A0A0N4YDB6"/>
<evidence type="ECO:0000313" key="5">
    <source>
        <dbReference type="EMBL" id="VDL78191.1"/>
    </source>
</evidence>
<protein>
    <submittedName>
        <fullName evidence="7">TIL domain-containing protein</fullName>
    </submittedName>
</protein>
<dbReference type="PANTHER" id="PTHR23259:SF82">
    <property type="entry name" value="SERINE PROTEASE INHIBITOR 1 PROTEIN"/>
    <property type="match status" value="1"/>
</dbReference>
<dbReference type="WBParaSite" id="NBR_0001460101-mRNA-1">
    <property type="protein sequence ID" value="NBR_0001460101-mRNA-1"/>
    <property type="gene ID" value="NBR_0001460101"/>
</dbReference>
<organism evidence="7">
    <name type="scientific">Nippostrongylus brasiliensis</name>
    <name type="common">Rat hookworm</name>
    <dbReference type="NCBI Taxonomy" id="27835"/>
    <lineage>
        <taxon>Eukaryota</taxon>
        <taxon>Metazoa</taxon>
        <taxon>Ecdysozoa</taxon>
        <taxon>Nematoda</taxon>
        <taxon>Chromadorea</taxon>
        <taxon>Rhabditida</taxon>
        <taxon>Rhabditina</taxon>
        <taxon>Rhabditomorpha</taxon>
        <taxon>Strongyloidea</taxon>
        <taxon>Heligmosomidae</taxon>
        <taxon>Nippostrongylus</taxon>
    </lineage>
</organism>
<evidence type="ECO:0000313" key="7">
    <source>
        <dbReference type="WBParaSite" id="NBR_0001460101-mRNA-1"/>
    </source>
</evidence>
<keyword evidence="1" id="KW-0646">Protease inhibitor</keyword>
<accession>A0A0N4YDB6</accession>
<proteinExistence type="predicted"/>
<dbReference type="GO" id="GO:0004867">
    <property type="term" value="F:serine-type endopeptidase inhibitor activity"/>
    <property type="evidence" value="ECO:0007669"/>
    <property type="project" value="UniProtKB-KW"/>
</dbReference>
<name>A0A0N4YDB6_NIPBR</name>
<dbReference type="STRING" id="27835.A0A0N4YDB6"/>
<keyword evidence="2" id="KW-0722">Serine protease inhibitor</keyword>
<evidence type="ECO:0000313" key="6">
    <source>
        <dbReference type="Proteomes" id="UP000271162"/>
    </source>
</evidence>
<evidence type="ECO:0000259" key="4">
    <source>
        <dbReference type="Pfam" id="PF01826"/>
    </source>
</evidence>
<dbReference type="Gene3D" id="2.10.25.10">
    <property type="entry name" value="Laminin"/>
    <property type="match status" value="1"/>
</dbReference>
<dbReference type="InterPro" id="IPR036084">
    <property type="entry name" value="Ser_inhib-like_sf"/>
</dbReference>
<keyword evidence="6" id="KW-1185">Reference proteome</keyword>
<gene>
    <name evidence="5" type="ORF">NBR_LOCUS14602</name>
</gene>
<dbReference type="CDD" id="cd19941">
    <property type="entry name" value="TIL"/>
    <property type="match status" value="1"/>
</dbReference>
<evidence type="ECO:0000256" key="2">
    <source>
        <dbReference type="ARBA" id="ARBA00022900"/>
    </source>
</evidence>
<dbReference type="InterPro" id="IPR051368">
    <property type="entry name" value="SerProtInhib-TIL_Domain"/>
</dbReference>
<dbReference type="EMBL" id="UYSL01021420">
    <property type="protein sequence ID" value="VDL78191.1"/>
    <property type="molecule type" value="Genomic_DNA"/>
</dbReference>